<accession>A0A8U1GV23</accession>
<dbReference type="KEGG" id="snh:120059903"/>
<sequence length="241" mass="26635">MLIRSMEEPLFFACGDFVDWSVQTAWEQNDAEVDSAFGDWSSACNGNKSDAVERSSSLSSPMDISKLSTKLENGNVKKSSVVFQECFQVLGESKETNCTVRSLSQLLENTQPFQPTATICDCGSLWSHLVAEPSRLRLSEPKPSLHCHSHSRMVSALRITPSNCISDQCESVFLEDHEETTETSCPPAAALIKTKLLTPSSCHGDTPAFLYQISQQWLTQCSIHLQPQHHKKPPALNFGEG</sequence>
<proteinExistence type="predicted"/>
<evidence type="ECO:0000313" key="2">
    <source>
        <dbReference type="RefSeq" id="XP_038864903.1"/>
    </source>
</evidence>
<dbReference type="Proteomes" id="UP000808372">
    <property type="component" value="Chromosome 15"/>
</dbReference>
<dbReference type="AlphaFoldDB" id="A0A8U1GV23"/>
<organism evidence="1 2">
    <name type="scientific">Salvelinus namaycush</name>
    <name type="common">Lake trout</name>
    <name type="synonym">Salmo namaycush</name>
    <dbReference type="NCBI Taxonomy" id="8040"/>
    <lineage>
        <taxon>Eukaryota</taxon>
        <taxon>Metazoa</taxon>
        <taxon>Chordata</taxon>
        <taxon>Craniata</taxon>
        <taxon>Vertebrata</taxon>
        <taxon>Euteleostomi</taxon>
        <taxon>Actinopterygii</taxon>
        <taxon>Neopterygii</taxon>
        <taxon>Teleostei</taxon>
        <taxon>Protacanthopterygii</taxon>
        <taxon>Salmoniformes</taxon>
        <taxon>Salmonidae</taxon>
        <taxon>Salmoninae</taxon>
        <taxon>Salvelinus</taxon>
    </lineage>
</organism>
<protein>
    <submittedName>
        <fullName evidence="2">Uncharacterized protein si:dkey-229e3.2</fullName>
    </submittedName>
</protein>
<reference evidence="2" key="1">
    <citation type="submission" date="2025-08" db="UniProtKB">
        <authorList>
            <consortium name="RefSeq"/>
        </authorList>
    </citation>
    <scope>IDENTIFICATION</scope>
    <source>
        <tissue evidence="2">White muscle</tissue>
    </source>
</reference>
<keyword evidence="1" id="KW-1185">Reference proteome</keyword>
<name>A0A8U1GV23_SALNM</name>
<dbReference type="RefSeq" id="XP_038864903.1">
    <property type="nucleotide sequence ID" value="XM_039008975.1"/>
</dbReference>
<dbReference type="GeneID" id="120059903"/>
<evidence type="ECO:0000313" key="1">
    <source>
        <dbReference type="Proteomes" id="UP000808372"/>
    </source>
</evidence>
<gene>
    <name evidence="2" type="primary">si:dkey-229e3.2</name>
</gene>